<keyword evidence="3" id="KW-1185">Reference proteome</keyword>
<dbReference type="Gene3D" id="3.80.10.10">
    <property type="entry name" value="Ribonuclease Inhibitor"/>
    <property type="match status" value="1"/>
</dbReference>
<dbReference type="SUPFAM" id="SSF81383">
    <property type="entry name" value="F-box domain"/>
    <property type="match status" value="1"/>
</dbReference>
<dbReference type="InterPro" id="IPR001810">
    <property type="entry name" value="F-box_dom"/>
</dbReference>
<proteinExistence type="predicted"/>
<feature type="domain" description="F-box" evidence="1">
    <location>
        <begin position="1"/>
        <end position="38"/>
    </location>
</feature>
<evidence type="ECO:0000313" key="3">
    <source>
        <dbReference type="Proteomes" id="UP001175271"/>
    </source>
</evidence>
<dbReference type="Proteomes" id="UP001175271">
    <property type="component" value="Unassembled WGS sequence"/>
</dbReference>
<evidence type="ECO:0000313" key="2">
    <source>
        <dbReference type="EMBL" id="KAK0403425.1"/>
    </source>
</evidence>
<name>A0AA39HD54_9BILA</name>
<organism evidence="2 3">
    <name type="scientific">Steinernema hermaphroditum</name>
    <dbReference type="NCBI Taxonomy" id="289476"/>
    <lineage>
        <taxon>Eukaryota</taxon>
        <taxon>Metazoa</taxon>
        <taxon>Ecdysozoa</taxon>
        <taxon>Nematoda</taxon>
        <taxon>Chromadorea</taxon>
        <taxon>Rhabditida</taxon>
        <taxon>Tylenchina</taxon>
        <taxon>Panagrolaimomorpha</taxon>
        <taxon>Strongyloidoidea</taxon>
        <taxon>Steinernematidae</taxon>
        <taxon>Steinernema</taxon>
    </lineage>
</organism>
<dbReference type="InterPro" id="IPR036047">
    <property type="entry name" value="F-box-like_dom_sf"/>
</dbReference>
<gene>
    <name evidence="2" type="ORF">QR680_016907</name>
</gene>
<accession>A0AA39HD54</accession>
<dbReference type="SUPFAM" id="SSF52047">
    <property type="entry name" value="RNI-like"/>
    <property type="match status" value="1"/>
</dbReference>
<protein>
    <recommendedName>
        <fullName evidence="1">F-box domain-containing protein</fullName>
    </recommendedName>
</protein>
<dbReference type="Pfam" id="PF00646">
    <property type="entry name" value="F-box"/>
    <property type="match status" value="1"/>
</dbReference>
<evidence type="ECO:0000259" key="1">
    <source>
        <dbReference type="PROSITE" id="PS50181"/>
    </source>
</evidence>
<reference evidence="2" key="1">
    <citation type="submission" date="2023-06" db="EMBL/GenBank/DDBJ databases">
        <title>Genomic analysis of the entomopathogenic nematode Steinernema hermaphroditum.</title>
        <authorList>
            <person name="Schwarz E.M."/>
            <person name="Heppert J.K."/>
            <person name="Baniya A."/>
            <person name="Schwartz H.T."/>
            <person name="Tan C.-H."/>
            <person name="Antoshechkin I."/>
            <person name="Sternberg P.W."/>
            <person name="Goodrich-Blair H."/>
            <person name="Dillman A.R."/>
        </authorList>
    </citation>
    <scope>NUCLEOTIDE SEQUENCE</scope>
    <source>
        <strain evidence="2">PS9179</strain>
        <tissue evidence="2">Whole animal</tissue>
    </source>
</reference>
<dbReference type="InterPro" id="IPR032675">
    <property type="entry name" value="LRR_dom_sf"/>
</dbReference>
<sequence length="400" mass="45581">MEVIELPTEVLTRIFFYVDKKSAEICRMQCRRFYDVIEAIAPKRPISVHLTVTPTNRIVNHIVRIYDKTYDEFTSLEAKDFFPTMSCRFQIQELSLKFETGTKMKESLYDFLRQELEHCKNVDSVALNFKEHGKLPEVDLQKLLACLDSLENVKSLRLKYHNCRSADLTKHFVRLVTQIPRLTRVNVNDSLNSSVFKTIVKMRYLSLSECAVKCKEVSDITVFIKSLMVEPRKLSISELIIPASLTAFFKKPNHLQKIGEELGVSTVTFKDDIGEDINLLVIPGSEEHPEWVILLRQHSAGHLSLEMDEIHKSILMHIVLKKALNKDRAAKDFVSVLEMKSSSSRGTDSEPYVSIDVHPVLSNAKNVGFTQIKTSMNGILKEIFPGTLVYVNSMAQATVA</sequence>
<dbReference type="EMBL" id="JAUCMV010000004">
    <property type="protein sequence ID" value="KAK0403425.1"/>
    <property type="molecule type" value="Genomic_DNA"/>
</dbReference>
<comment type="caution">
    <text evidence="2">The sequence shown here is derived from an EMBL/GenBank/DDBJ whole genome shotgun (WGS) entry which is preliminary data.</text>
</comment>
<dbReference type="PROSITE" id="PS50181">
    <property type="entry name" value="FBOX"/>
    <property type="match status" value="1"/>
</dbReference>
<dbReference type="AlphaFoldDB" id="A0AA39HD54"/>